<dbReference type="InterPro" id="IPR018060">
    <property type="entry name" value="HTH_AraC"/>
</dbReference>
<gene>
    <name evidence="5" type="ORF">IAA48_07795</name>
</gene>
<evidence type="ECO:0000256" key="2">
    <source>
        <dbReference type="ARBA" id="ARBA00023125"/>
    </source>
</evidence>
<evidence type="ECO:0000256" key="1">
    <source>
        <dbReference type="ARBA" id="ARBA00023015"/>
    </source>
</evidence>
<reference evidence="5" key="1">
    <citation type="journal article" date="2021" name="PeerJ">
        <title>Extensive microbial diversity within the chicken gut microbiome revealed by metagenomics and culture.</title>
        <authorList>
            <person name="Gilroy R."/>
            <person name="Ravi A."/>
            <person name="Getino M."/>
            <person name="Pursley I."/>
            <person name="Horton D.L."/>
            <person name="Alikhan N.F."/>
            <person name="Baker D."/>
            <person name="Gharbi K."/>
            <person name="Hall N."/>
            <person name="Watson M."/>
            <person name="Adriaenssens E.M."/>
            <person name="Foster-Nyarko E."/>
            <person name="Jarju S."/>
            <person name="Secka A."/>
            <person name="Antonio M."/>
            <person name="Oren A."/>
            <person name="Chaudhuri R.R."/>
            <person name="La Ragione R."/>
            <person name="Hildebrand F."/>
            <person name="Pallen M.J."/>
        </authorList>
    </citation>
    <scope>NUCLEOTIDE SEQUENCE</scope>
    <source>
        <strain evidence="5">421</strain>
    </source>
</reference>
<sequence length="142" mass="16438">MASDNKPSEINWSLDIYKILAELLNPLHISIKNNTSYEDSIQDAKKYISDHLNEKLTVQDIADIIHMSPSHFSRVFRQQTGFSPYDFVLVSRLNRAKDFLQKTDMSISQIAFDIGFNSESNFIYFFTKSTGLSPSKFRKLKF</sequence>
<evidence type="ECO:0000256" key="3">
    <source>
        <dbReference type="ARBA" id="ARBA00023163"/>
    </source>
</evidence>
<dbReference type="InterPro" id="IPR018062">
    <property type="entry name" value="HTH_AraC-typ_CS"/>
</dbReference>
<dbReference type="InterPro" id="IPR020449">
    <property type="entry name" value="Tscrpt_reg_AraC-type_HTH"/>
</dbReference>
<dbReference type="Proteomes" id="UP000824205">
    <property type="component" value="Unassembled WGS sequence"/>
</dbReference>
<dbReference type="EMBL" id="DXGE01000034">
    <property type="protein sequence ID" value="HIW86381.1"/>
    <property type="molecule type" value="Genomic_DNA"/>
</dbReference>
<dbReference type="AlphaFoldDB" id="A0A9D1RGY9"/>
<dbReference type="PANTHER" id="PTHR43280">
    <property type="entry name" value="ARAC-FAMILY TRANSCRIPTIONAL REGULATOR"/>
    <property type="match status" value="1"/>
</dbReference>
<dbReference type="InterPro" id="IPR009057">
    <property type="entry name" value="Homeodomain-like_sf"/>
</dbReference>
<dbReference type="Gene3D" id="1.10.10.60">
    <property type="entry name" value="Homeodomain-like"/>
    <property type="match status" value="2"/>
</dbReference>
<dbReference type="PROSITE" id="PS00041">
    <property type="entry name" value="HTH_ARAC_FAMILY_1"/>
    <property type="match status" value="1"/>
</dbReference>
<dbReference type="PROSITE" id="PS01124">
    <property type="entry name" value="HTH_ARAC_FAMILY_2"/>
    <property type="match status" value="1"/>
</dbReference>
<dbReference type="SUPFAM" id="SSF46689">
    <property type="entry name" value="Homeodomain-like"/>
    <property type="match status" value="2"/>
</dbReference>
<keyword evidence="3" id="KW-0804">Transcription</keyword>
<organism evidence="5 6">
    <name type="scientific">Candidatus Eubacterium faecipullorum</name>
    <dbReference type="NCBI Taxonomy" id="2838571"/>
    <lineage>
        <taxon>Bacteria</taxon>
        <taxon>Bacillati</taxon>
        <taxon>Bacillota</taxon>
        <taxon>Clostridia</taxon>
        <taxon>Eubacteriales</taxon>
        <taxon>Eubacteriaceae</taxon>
        <taxon>Eubacterium</taxon>
    </lineage>
</organism>
<dbReference type="PRINTS" id="PR00032">
    <property type="entry name" value="HTHARAC"/>
</dbReference>
<reference evidence="5" key="2">
    <citation type="submission" date="2021-04" db="EMBL/GenBank/DDBJ databases">
        <authorList>
            <person name="Gilroy R."/>
        </authorList>
    </citation>
    <scope>NUCLEOTIDE SEQUENCE</scope>
    <source>
        <strain evidence="5">421</strain>
    </source>
</reference>
<proteinExistence type="predicted"/>
<comment type="caution">
    <text evidence="5">The sequence shown here is derived from an EMBL/GenBank/DDBJ whole genome shotgun (WGS) entry which is preliminary data.</text>
</comment>
<dbReference type="PANTHER" id="PTHR43280:SF28">
    <property type="entry name" value="HTH-TYPE TRANSCRIPTIONAL ACTIVATOR RHAS"/>
    <property type="match status" value="1"/>
</dbReference>
<dbReference type="Pfam" id="PF12833">
    <property type="entry name" value="HTH_18"/>
    <property type="match status" value="1"/>
</dbReference>
<dbReference type="GO" id="GO:0003700">
    <property type="term" value="F:DNA-binding transcription factor activity"/>
    <property type="evidence" value="ECO:0007669"/>
    <property type="project" value="InterPro"/>
</dbReference>
<protein>
    <submittedName>
        <fullName evidence="5">AraC family transcriptional regulator</fullName>
    </submittedName>
</protein>
<keyword evidence="1" id="KW-0805">Transcription regulation</keyword>
<keyword evidence="2" id="KW-0238">DNA-binding</keyword>
<dbReference type="SMART" id="SM00342">
    <property type="entry name" value="HTH_ARAC"/>
    <property type="match status" value="1"/>
</dbReference>
<evidence type="ECO:0000313" key="5">
    <source>
        <dbReference type="EMBL" id="HIW86381.1"/>
    </source>
</evidence>
<name>A0A9D1RGY9_9FIRM</name>
<dbReference type="GO" id="GO:0043565">
    <property type="term" value="F:sequence-specific DNA binding"/>
    <property type="evidence" value="ECO:0007669"/>
    <property type="project" value="InterPro"/>
</dbReference>
<evidence type="ECO:0000313" key="6">
    <source>
        <dbReference type="Proteomes" id="UP000824205"/>
    </source>
</evidence>
<feature type="domain" description="HTH araC/xylS-type" evidence="4">
    <location>
        <begin position="42"/>
        <end position="140"/>
    </location>
</feature>
<accession>A0A9D1RGY9</accession>
<evidence type="ECO:0000259" key="4">
    <source>
        <dbReference type="PROSITE" id="PS01124"/>
    </source>
</evidence>